<dbReference type="CDD" id="cd00865">
    <property type="entry name" value="PEBP_bact_arch"/>
    <property type="match status" value="1"/>
</dbReference>
<dbReference type="AlphaFoldDB" id="A0A3N2GQF0"/>
<dbReference type="EMBL" id="RKHY01000001">
    <property type="protein sequence ID" value="ROS38846.1"/>
    <property type="molecule type" value="Genomic_DNA"/>
</dbReference>
<keyword evidence="4" id="KW-1185">Reference proteome</keyword>
<reference evidence="3 4" key="1">
    <citation type="submission" date="2018-11" db="EMBL/GenBank/DDBJ databases">
        <title>Sequencing the genomes of 1000 actinobacteria strains.</title>
        <authorList>
            <person name="Klenk H.-P."/>
        </authorList>
    </citation>
    <scope>NUCLEOTIDE SEQUENCE [LARGE SCALE GENOMIC DNA]</scope>
    <source>
        <strain evidence="3 4">DSM 44348</strain>
    </source>
</reference>
<feature type="region of interest" description="Disordered" evidence="2">
    <location>
        <begin position="1"/>
        <end position="53"/>
    </location>
</feature>
<dbReference type="GeneID" id="301842587"/>
<dbReference type="InterPro" id="IPR036610">
    <property type="entry name" value="PEBP-like_sf"/>
</dbReference>
<feature type="compositionally biased region" description="Polar residues" evidence="2">
    <location>
        <begin position="37"/>
        <end position="47"/>
    </location>
</feature>
<organism evidence="3 4">
    <name type="scientific">Amycolatopsis thermoflava</name>
    <dbReference type="NCBI Taxonomy" id="84480"/>
    <lineage>
        <taxon>Bacteria</taxon>
        <taxon>Bacillati</taxon>
        <taxon>Actinomycetota</taxon>
        <taxon>Actinomycetes</taxon>
        <taxon>Pseudonocardiales</taxon>
        <taxon>Pseudonocardiaceae</taxon>
        <taxon>Amycolatopsis</taxon>
        <taxon>Amycolatopsis methanolica group</taxon>
    </lineage>
</organism>
<dbReference type="Gene3D" id="3.90.280.10">
    <property type="entry name" value="PEBP-like"/>
    <property type="match status" value="1"/>
</dbReference>
<dbReference type="PANTHER" id="PTHR30289">
    <property type="entry name" value="UNCHARACTERIZED PROTEIN YBCL-RELATED"/>
    <property type="match status" value="1"/>
</dbReference>
<evidence type="ECO:0000256" key="2">
    <source>
        <dbReference type="SAM" id="MobiDB-lite"/>
    </source>
</evidence>
<evidence type="ECO:0000313" key="4">
    <source>
        <dbReference type="Proteomes" id="UP000274843"/>
    </source>
</evidence>
<dbReference type="NCBIfam" id="TIGR00481">
    <property type="entry name" value="YbhB/YbcL family Raf kinase inhibitor-like protein"/>
    <property type="match status" value="1"/>
</dbReference>
<name>A0A3N2GQF0_9PSEU</name>
<accession>A0A3N2GQF0</accession>
<evidence type="ECO:0000256" key="1">
    <source>
        <dbReference type="ARBA" id="ARBA00007120"/>
    </source>
</evidence>
<dbReference type="Pfam" id="PF01161">
    <property type="entry name" value="PBP"/>
    <property type="match status" value="1"/>
</dbReference>
<sequence>MPDPQRAAGPAGDRGTSRGDPGLGEPPRPLAGGLELRTSSFSDNTLIPGQYSYDGGNERPSLEWLGIPDGAAELVLLCEDPDAPAGTFTHWVVTGIAPTSTGLDSGVAGRNDFGERGWGGPRPPVGDEPHRYFFRLYAVDRELGLGEDATGQDVRAAIEGHVLSTGTVMGRFGR</sequence>
<proteinExistence type="inferred from homology"/>
<evidence type="ECO:0008006" key="5">
    <source>
        <dbReference type="Google" id="ProtNLM"/>
    </source>
</evidence>
<dbReference type="InterPro" id="IPR008914">
    <property type="entry name" value="PEBP"/>
</dbReference>
<gene>
    <name evidence="3" type="ORF">EDD35_1134</name>
</gene>
<comment type="similarity">
    <text evidence="1">Belongs to the UPF0098 family.</text>
</comment>
<dbReference type="InterPro" id="IPR005247">
    <property type="entry name" value="YbhB_YbcL/LppC-like"/>
</dbReference>
<dbReference type="PANTHER" id="PTHR30289:SF1">
    <property type="entry name" value="PEBP (PHOSPHATIDYLETHANOLAMINE-BINDING PROTEIN) FAMILY PROTEIN"/>
    <property type="match status" value="1"/>
</dbReference>
<dbReference type="SUPFAM" id="SSF49777">
    <property type="entry name" value="PEBP-like"/>
    <property type="match status" value="1"/>
</dbReference>
<dbReference type="Proteomes" id="UP000274843">
    <property type="component" value="Unassembled WGS sequence"/>
</dbReference>
<evidence type="ECO:0000313" key="3">
    <source>
        <dbReference type="EMBL" id="ROS38846.1"/>
    </source>
</evidence>
<protein>
    <recommendedName>
        <fullName evidence="5">Phosphatidylethanolamine-binding protein</fullName>
    </recommendedName>
</protein>
<dbReference type="RefSeq" id="WP_027931286.1">
    <property type="nucleotide sequence ID" value="NZ_RKHY01000001.1"/>
</dbReference>
<comment type="caution">
    <text evidence="3">The sequence shown here is derived from an EMBL/GenBank/DDBJ whole genome shotgun (WGS) entry which is preliminary data.</text>
</comment>